<keyword evidence="3" id="KW-0472">Membrane</keyword>
<dbReference type="Gene3D" id="1.25.40.10">
    <property type="entry name" value="Tetratricopeptide repeat domain"/>
    <property type="match status" value="1"/>
</dbReference>
<dbReference type="RefSeq" id="WP_169928331.1">
    <property type="nucleotide sequence ID" value="NZ_CP012333.1"/>
</dbReference>
<dbReference type="EMBL" id="CP012333">
    <property type="protein sequence ID" value="AKV02769.1"/>
    <property type="molecule type" value="Genomic_DNA"/>
</dbReference>
<keyword evidence="4" id="KW-0732">Signal</keyword>
<evidence type="ECO:0000256" key="1">
    <source>
        <dbReference type="PROSITE-ProRule" id="PRU00339"/>
    </source>
</evidence>
<sequence length="278" mass="29524">MSRGLRHLSRLLSGALVFSVACLPSSALAQSKPTTTQTSAAEPMTEAQASAQQHFQRAKELYQTGAYREAVAELEQARALDPKAKDLVFNLGVVTEKLGKYDDAVAYFRQYMEMDSVTPAERAKAETIVKRLEGAKREVVPQESTPAAKTPEQSSPQTTTTDPRPVEHGRFDTATKVAGAIAIVGLGVGIGFGIRAIALDPKNFTTGKDGTYDDLKTRTDDAHTSAIVSDVGLGVGVVAALATAWLYFGRTKEPKHTTTPSASLVPGGAVMLLGGSFQ</sequence>
<feature type="region of interest" description="Disordered" evidence="2">
    <location>
        <begin position="135"/>
        <end position="169"/>
    </location>
</feature>
<dbReference type="AlphaFoldDB" id="A0A0K1QAK8"/>
<proteinExistence type="predicted"/>
<dbReference type="SUPFAM" id="SSF48452">
    <property type="entry name" value="TPR-like"/>
    <property type="match status" value="1"/>
</dbReference>
<feature type="compositionally biased region" description="Low complexity" evidence="2">
    <location>
        <begin position="150"/>
        <end position="161"/>
    </location>
</feature>
<dbReference type="InterPro" id="IPR019734">
    <property type="entry name" value="TPR_rpt"/>
</dbReference>
<keyword evidence="3" id="KW-1133">Transmembrane helix</keyword>
<evidence type="ECO:0000256" key="3">
    <source>
        <dbReference type="SAM" id="Phobius"/>
    </source>
</evidence>
<dbReference type="InterPro" id="IPR011990">
    <property type="entry name" value="TPR-like_helical_dom_sf"/>
</dbReference>
<protein>
    <submittedName>
        <fullName evidence="5">TonB-dependent receptor</fullName>
    </submittedName>
</protein>
<dbReference type="KEGG" id="llu:AKJ09_09432"/>
<dbReference type="SMART" id="SM00028">
    <property type="entry name" value="TPR"/>
    <property type="match status" value="2"/>
</dbReference>
<keyword evidence="6" id="KW-1185">Reference proteome</keyword>
<organism evidence="5 6">
    <name type="scientific">Labilithrix luteola</name>
    <dbReference type="NCBI Taxonomy" id="1391654"/>
    <lineage>
        <taxon>Bacteria</taxon>
        <taxon>Pseudomonadati</taxon>
        <taxon>Myxococcota</taxon>
        <taxon>Polyangia</taxon>
        <taxon>Polyangiales</taxon>
        <taxon>Labilitrichaceae</taxon>
        <taxon>Labilithrix</taxon>
    </lineage>
</organism>
<gene>
    <name evidence="5" type="ORF">AKJ09_09432</name>
</gene>
<accession>A0A0K1QAK8</accession>
<dbReference type="STRING" id="1391654.AKJ09_09432"/>
<evidence type="ECO:0000256" key="4">
    <source>
        <dbReference type="SAM" id="SignalP"/>
    </source>
</evidence>
<keyword evidence="3" id="KW-0812">Transmembrane</keyword>
<dbReference type="PROSITE" id="PS51257">
    <property type="entry name" value="PROKAR_LIPOPROTEIN"/>
    <property type="match status" value="1"/>
</dbReference>
<dbReference type="PROSITE" id="PS50005">
    <property type="entry name" value="TPR"/>
    <property type="match status" value="1"/>
</dbReference>
<evidence type="ECO:0000313" key="6">
    <source>
        <dbReference type="Proteomes" id="UP000064967"/>
    </source>
</evidence>
<feature type="signal peptide" evidence="4">
    <location>
        <begin position="1"/>
        <end position="29"/>
    </location>
</feature>
<evidence type="ECO:0000313" key="5">
    <source>
        <dbReference type="EMBL" id="AKV02769.1"/>
    </source>
</evidence>
<dbReference type="Pfam" id="PF13432">
    <property type="entry name" value="TPR_16"/>
    <property type="match status" value="1"/>
</dbReference>
<name>A0A0K1QAK8_9BACT</name>
<keyword evidence="1" id="KW-0802">TPR repeat</keyword>
<dbReference type="Proteomes" id="UP000064967">
    <property type="component" value="Chromosome"/>
</dbReference>
<feature type="repeat" description="TPR" evidence="1">
    <location>
        <begin position="85"/>
        <end position="118"/>
    </location>
</feature>
<evidence type="ECO:0000256" key="2">
    <source>
        <dbReference type="SAM" id="MobiDB-lite"/>
    </source>
</evidence>
<keyword evidence="5" id="KW-0675">Receptor</keyword>
<feature type="transmembrane region" description="Helical" evidence="3">
    <location>
        <begin position="226"/>
        <end position="248"/>
    </location>
</feature>
<reference evidence="5 6" key="1">
    <citation type="submission" date="2015-08" db="EMBL/GenBank/DDBJ databases">
        <authorList>
            <person name="Babu N.S."/>
            <person name="Beckwith C.J."/>
            <person name="Beseler K.G."/>
            <person name="Brison A."/>
            <person name="Carone J.V."/>
            <person name="Caskin T.P."/>
            <person name="Diamond M."/>
            <person name="Durham M.E."/>
            <person name="Foxe J.M."/>
            <person name="Go M."/>
            <person name="Henderson B.A."/>
            <person name="Jones I.B."/>
            <person name="McGettigan J.A."/>
            <person name="Micheletti S.J."/>
            <person name="Nasrallah M.E."/>
            <person name="Ortiz D."/>
            <person name="Piller C.R."/>
            <person name="Privatt S.R."/>
            <person name="Schneider S.L."/>
            <person name="Sharp S."/>
            <person name="Smith T.C."/>
            <person name="Stanton J.D."/>
            <person name="Ullery H.E."/>
            <person name="Wilson R.J."/>
            <person name="Serrano M.G."/>
            <person name="Buck G."/>
            <person name="Lee V."/>
            <person name="Wang Y."/>
            <person name="Carvalho R."/>
            <person name="Voegtly L."/>
            <person name="Shi R."/>
            <person name="Duckworth R."/>
            <person name="Johnson A."/>
            <person name="Loviza R."/>
            <person name="Walstead R."/>
            <person name="Shah Z."/>
            <person name="Kiflezghi M."/>
            <person name="Wade K."/>
            <person name="Ball S.L."/>
            <person name="Bradley K.W."/>
            <person name="Asai D.J."/>
            <person name="Bowman C.A."/>
            <person name="Russell D.A."/>
            <person name="Pope W.H."/>
            <person name="Jacobs-Sera D."/>
            <person name="Hendrix R.W."/>
            <person name="Hatfull G.F."/>
        </authorList>
    </citation>
    <scope>NUCLEOTIDE SEQUENCE [LARGE SCALE GENOMIC DNA]</scope>
    <source>
        <strain evidence="5 6">DSM 27648</strain>
    </source>
</reference>
<feature type="chain" id="PRO_5005466878" evidence="4">
    <location>
        <begin position="30"/>
        <end position="278"/>
    </location>
</feature>